<dbReference type="EMBL" id="BAZW01000086">
    <property type="protein sequence ID" value="GAO27696.1"/>
    <property type="molecule type" value="Genomic_DNA"/>
</dbReference>
<proteinExistence type="predicted"/>
<keyword evidence="5" id="KW-1185">Reference proteome</keyword>
<reference evidence="4 5" key="1">
    <citation type="journal article" date="2015" name="Microbes Environ.">
        <title>Distribution and evolution of nitrogen fixation genes in the phylum bacteroidetes.</title>
        <authorList>
            <person name="Inoue J."/>
            <person name="Oshima K."/>
            <person name="Suda W."/>
            <person name="Sakamoto M."/>
            <person name="Iino T."/>
            <person name="Noda S."/>
            <person name="Hongoh Y."/>
            <person name="Hattori M."/>
            <person name="Ohkuma M."/>
        </authorList>
    </citation>
    <scope>NUCLEOTIDE SEQUENCE [LARGE SCALE GENOMIC DNA]</scope>
    <source>
        <strain evidence="4">JCM 15548</strain>
    </source>
</reference>
<dbReference type="RefSeq" id="WP_062128685.1">
    <property type="nucleotide sequence ID" value="NZ_BAZW01000086.1"/>
</dbReference>
<feature type="domain" description="Outer membrane protein beta-barrel" evidence="3">
    <location>
        <begin position="113"/>
        <end position="243"/>
    </location>
</feature>
<dbReference type="Proteomes" id="UP000032900">
    <property type="component" value="Unassembled WGS sequence"/>
</dbReference>
<protein>
    <recommendedName>
        <fullName evidence="3">Outer membrane protein beta-barrel domain-containing protein</fullName>
    </recommendedName>
</protein>
<comment type="caution">
    <text evidence="4">The sequence shown here is derived from an EMBL/GenBank/DDBJ whole genome shotgun (WGS) entry which is preliminary data.</text>
</comment>
<evidence type="ECO:0000259" key="3">
    <source>
        <dbReference type="Pfam" id="PF13505"/>
    </source>
</evidence>
<dbReference type="InterPro" id="IPR011250">
    <property type="entry name" value="OMP/PagP_B-barrel"/>
</dbReference>
<feature type="chain" id="PRO_5002428595" description="Outer membrane protein beta-barrel domain-containing protein" evidence="2">
    <location>
        <begin position="20"/>
        <end position="267"/>
    </location>
</feature>
<organism evidence="4 5">
    <name type="scientific">Geofilum rubicundum JCM 15548</name>
    <dbReference type="NCBI Taxonomy" id="1236989"/>
    <lineage>
        <taxon>Bacteria</taxon>
        <taxon>Pseudomonadati</taxon>
        <taxon>Bacteroidota</taxon>
        <taxon>Bacteroidia</taxon>
        <taxon>Marinilabiliales</taxon>
        <taxon>Marinilabiliaceae</taxon>
        <taxon>Geofilum</taxon>
    </lineage>
</organism>
<dbReference type="AlphaFoldDB" id="A0A0E9LRC5"/>
<dbReference type="OrthoDB" id="945117at2"/>
<evidence type="ECO:0000313" key="5">
    <source>
        <dbReference type="Proteomes" id="UP000032900"/>
    </source>
</evidence>
<feature type="signal peptide" evidence="2">
    <location>
        <begin position="1"/>
        <end position="19"/>
    </location>
</feature>
<dbReference type="STRING" id="1236989.JCM15548_14541"/>
<gene>
    <name evidence="4" type="ORF">JCM15548_14541</name>
</gene>
<dbReference type="Pfam" id="PF13505">
    <property type="entry name" value="OMP_b-brl"/>
    <property type="match status" value="1"/>
</dbReference>
<name>A0A0E9LRC5_9BACT</name>
<dbReference type="SUPFAM" id="SSF56925">
    <property type="entry name" value="OMPA-like"/>
    <property type="match status" value="1"/>
</dbReference>
<keyword evidence="1 2" id="KW-0732">Signal</keyword>
<sequence length="267" mass="29146">MKKLLISLTLLFLALSTFAQGNYRDVVHLNNGSIIKGIIVEQVPGQQLKIETADGSIFVYQMDEIEKMTKEPMPLSGMSTRHISKFSSPTAKGTIMISGSTNLSFASINNETKLNSDYNNASYEYDTNQFSFSPSIGWFADNGLVVALNMDYESSKVEIEEETYKESTFLIGPSITYFFGSSNIKPFILGEYMVGNYKSEDDGEHNSATVNGWGLGGGVAFFLNQHISVNLGLGYAHMTSTPNEAASAVSETISKGIAFDAGLSVYF</sequence>
<evidence type="ECO:0000256" key="2">
    <source>
        <dbReference type="SAM" id="SignalP"/>
    </source>
</evidence>
<dbReference type="Gene3D" id="2.40.160.20">
    <property type="match status" value="1"/>
</dbReference>
<evidence type="ECO:0000256" key="1">
    <source>
        <dbReference type="ARBA" id="ARBA00022729"/>
    </source>
</evidence>
<dbReference type="InterPro" id="IPR027385">
    <property type="entry name" value="Beta-barrel_OMP"/>
</dbReference>
<evidence type="ECO:0000313" key="4">
    <source>
        <dbReference type="EMBL" id="GAO27696.1"/>
    </source>
</evidence>
<accession>A0A0E9LRC5</accession>